<accession>A0A7G9GNV1</accession>
<feature type="transmembrane region" description="Helical" evidence="1">
    <location>
        <begin position="188"/>
        <end position="207"/>
    </location>
</feature>
<reference evidence="2 3" key="1">
    <citation type="submission" date="2020-08" db="EMBL/GenBank/DDBJ databases">
        <authorList>
            <person name="Liu C."/>
            <person name="Sun Q."/>
        </authorList>
    </citation>
    <scope>NUCLEOTIDE SEQUENCE [LARGE SCALE GENOMIC DNA]</scope>
    <source>
        <strain evidence="2 3">NSJ-61</strain>
    </source>
</reference>
<feature type="transmembrane region" description="Helical" evidence="1">
    <location>
        <begin position="237"/>
        <end position="259"/>
    </location>
</feature>
<dbReference type="PANTHER" id="PTHR37305">
    <property type="entry name" value="INTEGRAL MEMBRANE PROTEIN-RELATED"/>
    <property type="match status" value="1"/>
</dbReference>
<feature type="transmembrane region" description="Helical" evidence="1">
    <location>
        <begin position="163"/>
        <end position="183"/>
    </location>
</feature>
<dbReference type="GO" id="GO:0005886">
    <property type="term" value="C:plasma membrane"/>
    <property type="evidence" value="ECO:0007669"/>
    <property type="project" value="UniProtKB-SubCell"/>
</dbReference>
<gene>
    <name evidence="2" type="ORF">H9Q80_00570</name>
</gene>
<dbReference type="Pfam" id="PF12679">
    <property type="entry name" value="ABC2_membrane_2"/>
    <property type="match status" value="1"/>
</dbReference>
<evidence type="ECO:0000313" key="3">
    <source>
        <dbReference type="Proteomes" id="UP000515856"/>
    </source>
</evidence>
<dbReference type="AlphaFoldDB" id="A0A7G9GNV1"/>
<keyword evidence="3" id="KW-1185">Reference proteome</keyword>
<dbReference type="PANTHER" id="PTHR37305:SF2">
    <property type="entry name" value="BACITRACIN TRANSPORT PERMEASE PROTEIN BCRB"/>
    <property type="match status" value="1"/>
</dbReference>
<evidence type="ECO:0000313" key="2">
    <source>
        <dbReference type="EMBL" id="QNM12483.1"/>
    </source>
</evidence>
<organism evidence="2 3">
    <name type="scientific">[Eubacterium] hominis</name>
    <dbReference type="NCBI Taxonomy" id="2764325"/>
    <lineage>
        <taxon>Bacteria</taxon>
        <taxon>Bacillati</taxon>
        <taxon>Bacillota</taxon>
        <taxon>Erysipelotrichia</taxon>
        <taxon>Erysipelotrichales</taxon>
        <taxon>Erysipelotrichaceae</taxon>
        <taxon>Amedibacillus</taxon>
    </lineage>
</organism>
<dbReference type="GO" id="GO:0140359">
    <property type="term" value="F:ABC-type transporter activity"/>
    <property type="evidence" value="ECO:0007669"/>
    <property type="project" value="InterPro"/>
</dbReference>
<feature type="transmembrane region" description="Helical" evidence="1">
    <location>
        <begin position="74"/>
        <end position="97"/>
    </location>
</feature>
<name>A0A7G9GNV1_9FIRM</name>
<dbReference type="Proteomes" id="UP000515856">
    <property type="component" value="Chromosome"/>
</dbReference>
<protein>
    <submittedName>
        <fullName evidence="2">ABC transporter permease subunit</fullName>
    </submittedName>
</protein>
<dbReference type="EMBL" id="CP060636">
    <property type="protein sequence ID" value="QNM12483.1"/>
    <property type="molecule type" value="Genomic_DNA"/>
</dbReference>
<dbReference type="KEGG" id="ehn:H9Q80_00570"/>
<keyword evidence="1" id="KW-0472">Membrane</keyword>
<sequence length="266" mass="29778">MISKTLWKRECKANIKVILLFLLVLSLYSSLIVAMYDPKLGESLEMFKESMPGVFEAFGMSNPGSTLIEFIANYLYGFILIVFPLIFVILMCHRLIVRYVDRGSMAYLLSTPHKRSTIILTQLCMLAMGILILVAYVTILVIICGNLMFDEGIDLSAFLTLNIGLYGMMLFFASMCFLFACIFNETRFATGVGAALCIVSVLIQMLSQVGDKLENLKYVTPLTLFRPEEIIAMDQGALWSVGILYVGAVLLFTLGVMIFKRKDLSI</sequence>
<proteinExistence type="predicted"/>
<feature type="transmembrane region" description="Helical" evidence="1">
    <location>
        <begin position="17"/>
        <end position="36"/>
    </location>
</feature>
<evidence type="ECO:0000256" key="1">
    <source>
        <dbReference type="SAM" id="Phobius"/>
    </source>
</evidence>
<keyword evidence="1" id="KW-0812">Transmembrane</keyword>
<keyword evidence="1" id="KW-1133">Transmembrane helix</keyword>
<feature type="transmembrane region" description="Helical" evidence="1">
    <location>
        <begin position="118"/>
        <end position="143"/>
    </location>
</feature>
<dbReference type="RefSeq" id="WP_178695142.1">
    <property type="nucleotide sequence ID" value="NZ_CP060636.1"/>
</dbReference>